<feature type="region of interest" description="Disordered" evidence="1">
    <location>
        <begin position="30"/>
        <end position="49"/>
    </location>
</feature>
<accession>A0A7R9P7C9</accession>
<proteinExistence type="predicted"/>
<name>A0A7R9P7C9_TIMCA</name>
<gene>
    <name evidence="2" type="ORF">TCMB3V08_LOCUS5455</name>
</gene>
<evidence type="ECO:0000313" key="2">
    <source>
        <dbReference type="EMBL" id="CAD7572811.1"/>
    </source>
</evidence>
<sequence>MGYKAQGAPPRPEGHYNNNIRRLLILRSSQNSVNREWHKDQTNWSPVTQ</sequence>
<evidence type="ECO:0000256" key="1">
    <source>
        <dbReference type="SAM" id="MobiDB-lite"/>
    </source>
</evidence>
<organism evidence="2">
    <name type="scientific">Timema californicum</name>
    <name type="common">California timema</name>
    <name type="synonym">Walking stick</name>
    <dbReference type="NCBI Taxonomy" id="61474"/>
    <lineage>
        <taxon>Eukaryota</taxon>
        <taxon>Metazoa</taxon>
        <taxon>Ecdysozoa</taxon>
        <taxon>Arthropoda</taxon>
        <taxon>Hexapoda</taxon>
        <taxon>Insecta</taxon>
        <taxon>Pterygota</taxon>
        <taxon>Neoptera</taxon>
        <taxon>Polyneoptera</taxon>
        <taxon>Phasmatodea</taxon>
        <taxon>Timematodea</taxon>
        <taxon>Timematoidea</taxon>
        <taxon>Timematidae</taxon>
        <taxon>Timema</taxon>
    </lineage>
</organism>
<protein>
    <submittedName>
        <fullName evidence="2">(California timema) hypothetical protein</fullName>
    </submittedName>
</protein>
<reference evidence="2" key="1">
    <citation type="submission" date="2020-11" db="EMBL/GenBank/DDBJ databases">
        <authorList>
            <person name="Tran Van P."/>
        </authorList>
    </citation>
    <scope>NUCLEOTIDE SEQUENCE</scope>
</reference>
<dbReference type="AlphaFoldDB" id="A0A7R9P7C9"/>
<dbReference type="EMBL" id="OE181231">
    <property type="protein sequence ID" value="CAD7572811.1"/>
    <property type="molecule type" value="Genomic_DNA"/>
</dbReference>